<evidence type="ECO:0000313" key="2">
    <source>
        <dbReference type="Proteomes" id="UP001377830"/>
    </source>
</evidence>
<name>A0AAN0KCX7_9GAMM</name>
<gene>
    <name evidence="1" type="ORF">PEC302110_06880</name>
</gene>
<proteinExistence type="predicted"/>
<evidence type="ECO:0000313" key="1">
    <source>
        <dbReference type="EMBL" id="BES83591.1"/>
    </source>
</evidence>
<dbReference type="KEGG" id="parl:PEC302110_06880"/>
<reference evidence="2" key="1">
    <citation type="journal article" date="2024" name="Int. J. Syst. Evol. Microbiol.">
        <title>Pectobacterium araliae sp. nov., a pathogen causing bacterial soft rot of Japanese angelica tree in Japan.</title>
        <authorList>
            <person name="Sawada H."/>
            <person name="Someya N."/>
            <person name="Morohoshi T."/>
            <person name="Ono M."/>
            <person name="Satou M."/>
        </authorList>
    </citation>
    <scope>NUCLEOTIDE SEQUENCE [LARGE SCALE GENOMIC DNA]</scope>
    <source>
        <strain evidence="2">MAFF 302110</strain>
    </source>
</reference>
<accession>A0AAN0KCX7</accession>
<protein>
    <submittedName>
        <fullName evidence="1">Uncharacterized protein</fullName>
    </submittedName>
</protein>
<organism evidence="1 2">
    <name type="scientific">Pectobacterium araliae</name>
    <dbReference type="NCBI Taxonomy" id="3073862"/>
    <lineage>
        <taxon>Bacteria</taxon>
        <taxon>Pseudomonadati</taxon>
        <taxon>Pseudomonadota</taxon>
        <taxon>Gammaproteobacteria</taxon>
        <taxon>Enterobacterales</taxon>
        <taxon>Pectobacteriaceae</taxon>
        <taxon>Pectobacterium</taxon>
    </lineage>
</organism>
<dbReference type="Proteomes" id="UP001377830">
    <property type="component" value="Chromosome"/>
</dbReference>
<dbReference type="EMBL" id="AP028908">
    <property type="protein sequence ID" value="BES83591.1"/>
    <property type="molecule type" value="Genomic_DNA"/>
</dbReference>
<sequence length="69" mass="7696">MNTMWNIGTGATVKQNGIAFTSGWLTIDNNVGAAFGYWGLREAVVTTSYIIKTGRTWHRHSPLTVKYSF</sequence>
<keyword evidence="2" id="KW-1185">Reference proteome</keyword>
<dbReference type="AlphaFoldDB" id="A0AAN0KCX7"/>